<keyword evidence="3" id="KW-1185">Reference proteome</keyword>
<organism evidence="2 3">
    <name type="scientific">Curvularia clavata</name>
    <dbReference type="NCBI Taxonomy" id="95742"/>
    <lineage>
        <taxon>Eukaryota</taxon>
        <taxon>Fungi</taxon>
        <taxon>Dikarya</taxon>
        <taxon>Ascomycota</taxon>
        <taxon>Pezizomycotina</taxon>
        <taxon>Dothideomycetes</taxon>
        <taxon>Pleosporomycetidae</taxon>
        <taxon>Pleosporales</taxon>
        <taxon>Pleosporineae</taxon>
        <taxon>Pleosporaceae</taxon>
        <taxon>Curvularia</taxon>
    </lineage>
</organism>
<sequence>MERRSMQERRLEPHCHHQGRHSIGDFAKGLNQQLGRHTSSRRKSAEPHQPLPNQSRALSPLEIEQLPQQAFVSAYLRSSYHGENVDHQGRLSSSPESYYTPSSSQHHPPSEIRRISGNFNAPTEIEVERQRSQSRRSRGMGKIKDAVKDLIRV</sequence>
<proteinExistence type="predicted"/>
<feature type="compositionally biased region" description="Basic residues" evidence="1">
    <location>
        <begin position="132"/>
        <end position="141"/>
    </location>
</feature>
<dbReference type="EMBL" id="CP089274">
    <property type="protein sequence ID" value="USP73912.1"/>
    <property type="molecule type" value="Genomic_DNA"/>
</dbReference>
<feature type="compositionally biased region" description="Basic and acidic residues" evidence="1">
    <location>
        <begin position="1"/>
        <end position="15"/>
    </location>
</feature>
<dbReference type="OrthoDB" id="3679518at2759"/>
<evidence type="ECO:0000256" key="1">
    <source>
        <dbReference type="SAM" id="MobiDB-lite"/>
    </source>
</evidence>
<dbReference type="AlphaFoldDB" id="A0A9Q9DNW3"/>
<accession>A0A9Q9DNW3</accession>
<name>A0A9Q9DNW3_CURCL</name>
<dbReference type="VEuPathDB" id="FungiDB:yc1106_01186"/>
<feature type="compositionally biased region" description="Low complexity" evidence="1">
    <location>
        <begin position="92"/>
        <end position="104"/>
    </location>
</feature>
<feature type="region of interest" description="Disordered" evidence="1">
    <location>
        <begin position="83"/>
        <end position="141"/>
    </location>
</feature>
<reference evidence="2" key="1">
    <citation type="submission" date="2021-12" db="EMBL/GenBank/DDBJ databases">
        <title>Curvularia clavata genome.</title>
        <authorList>
            <person name="Cao Y."/>
        </authorList>
    </citation>
    <scope>NUCLEOTIDE SEQUENCE</scope>
    <source>
        <strain evidence="2">Yc1106</strain>
    </source>
</reference>
<gene>
    <name evidence="2" type="ORF">yc1106_01186</name>
</gene>
<protein>
    <submittedName>
        <fullName evidence="2">Uncharacterized protein</fullName>
    </submittedName>
</protein>
<feature type="region of interest" description="Disordered" evidence="1">
    <location>
        <begin position="1"/>
        <end position="62"/>
    </location>
</feature>
<evidence type="ECO:0000313" key="3">
    <source>
        <dbReference type="Proteomes" id="UP001056012"/>
    </source>
</evidence>
<dbReference type="Proteomes" id="UP001056012">
    <property type="component" value="Chromosome 1"/>
</dbReference>
<evidence type="ECO:0000313" key="2">
    <source>
        <dbReference type="EMBL" id="USP73912.1"/>
    </source>
</evidence>